<dbReference type="InterPro" id="IPR011990">
    <property type="entry name" value="TPR-like_helical_dom_sf"/>
</dbReference>
<dbReference type="EMBL" id="UOGB01000067">
    <property type="protein sequence ID" value="VAX16798.1"/>
    <property type="molecule type" value="Genomic_DNA"/>
</dbReference>
<dbReference type="SUPFAM" id="SSF52172">
    <property type="entry name" value="CheY-like"/>
    <property type="match status" value="1"/>
</dbReference>
<dbReference type="SUPFAM" id="SSF48452">
    <property type="entry name" value="TPR-like"/>
    <property type="match status" value="1"/>
</dbReference>
<reference evidence="1" key="1">
    <citation type="submission" date="2018-06" db="EMBL/GenBank/DDBJ databases">
        <authorList>
            <person name="Zhirakovskaya E."/>
        </authorList>
    </citation>
    <scope>NUCLEOTIDE SEQUENCE</scope>
</reference>
<evidence type="ECO:0000313" key="1">
    <source>
        <dbReference type="EMBL" id="VAX16798.1"/>
    </source>
</evidence>
<dbReference type="InterPro" id="IPR011006">
    <property type="entry name" value="CheY-like_superfamily"/>
</dbReference>
<accession>A0A3B1BZ89</accession>
<dbReference type="AlphaFoldDB" id="A0A3B1BZ89"/>
<feature type="non-terminal residue" evidence="1">
    <location>
        <position position="1"/>
    </location>
</feature>
<sequence length="287" mass="32436">SDILSKLVSLNPSIIITDLDQKNPADPFKIVSAIKSTEKLNESELFVYTGSIDVKIEVGLRKLKILSYFTKSTNPEHLVTGIKNHFSWEEMSSEYDPFKEMEEEEGASQNLEDVVPLEEDQILPEVSKAPRHDNSANKNEFLDMLSEVHDVIEKKLDGIDENPEACYSMGVSYFEKGLMDQALAQLEKSSKSPDWKLSSLSMIGAIHRNQGEFDKAIGIFSHCYKCTADSFAKLGFRYEIADTRDIQGKLADAYKMFATVYKADKGFRDTRERLLKIKAALKSKNNL</sequence>
<name>A0A3B1BZ89_9ZZZZ</name>
<proteinExistence type="predicted"/>
<dbReference type="Gene3D" id="1.25.40.10">
    <property type="entry name" value="Tetratricopeptide repeat domain"/>
    <property type="match status" value="1"/>
</dbReference>
<gene>
    <name evidence="1" type="ORF">MNBD_NITROSPINAE03-1833</name>
</gene>
<organism evidence="1">
    <name type="scientific">hydrothermal vent metagenome</name>
    <dbReference type="NCBI Taxonomy" id="652676"/>
    <lineage>
        <taxon>unclassified sequences</taxon>
        <taxon>metagenomes</taxon>
        <taxon>ecological metagenomes</taxon>
    </lineage>
</organism>
<protein>
    <submittedName>
        <fullName evidence="1">Uncharacterized protein</fullName>
    </submittedName>
</protein>